<dbReference type="OrthoDB" id="1298458at2759"/>
<evidence type="ECO:0008006" key="5">
    <source>
        <dbReference type="Google" id="ProtNLM"/>
    </source>
</evidence>
<keyword evidence="2" id="KW-0472">Membrane</keyword>
<keyword evidence="4" id="KW-1185">Reference proteome</keyword>
<evidence type="ECO:0000313" key="4">
    <source>
        <dbReference type="Proteomes" id="UP000554482"/>
    </source>
</evidence>
<gene>
    <name evidence="3" type="ORF">FRX31_003369</name>
</gene>
<sequence length="114" mass="13175">MSVAGGRRICVLPFMITLMMILVLQIWVCCDCKVGAIRILSEDLWAKEKEVVVVVEEQSNNMIINNNKKKKNIKEDDMLKKYFNGRNFDFNTTEKGLEDSKRRVPSCPDPLHNK</sequence>
<feature type="transmembrane region" description="Helical" evidence="2">
    <location>
        <begin position="9"/>
        <end position="28"/>
    </location>
</feature>
<dbReference type="Proteomes" id="UP000554482">
    <property type="component" value="Unassembled WGS sequence"/>
</dbReference>
<dbReference type="InterPro" id="IPR040274">
    <property type="entry name" value="CLE27/CLE43"/>
</dbReference>
<name>A0A7J6XBB9_THATH</name>
<dbReference type="EMBL" id="JABWDY010001930">
    <property type="protein sequence ID" value="KAF5207044.1"/>
    <property type="molecule type" value="Genomic_DNA"/>
</dbReference>
<accession>A0A7J6XBB9</accession>
<dbReference type="PANTHER" id="PTHR37184:SF2">
    <property type="entry name" value="CLAVATA3_ESR (CLE)-RELATED PROTEIN 43"/>
    <property type="match status" value="1"/>
</dbReference>
<proteinExistence type="predicted"/>
<evidence type="ECO:0000313" key="3">
    <source>
        <dbReference type="EMBL" id="KAF5207044.1"/>
    </source>
</evidence>
<dbReference type="AlphaFoldDB" id="A0A7J6XBB9"/>
<organism evidence="3 4">
    <name type="scientific">Thalictrum thalictroides</name>
    <name type="common">Rue-anemone</name>
    <name type="synonym">Anemone thalictroides</name>
    <dbReference type="NCBI Taxonomy" id="46969"/>
    <lineage>
        <taxon>Eukaryota</taxon>
        <taxon>Viridiplantae</taxon>
        <taxon>Streptophyta</taxon>
        <taxon>Embryophyta</taxon>
        <taxon>Tracheophyta</taxon>
        <taxon>Spermatophyta</taxon>
        <taxon>Magnoliopsida</taxon>
        <taxon>Ranunculales</taxon>
        <taxon>Ranunculaceae</taxon>
        <taxon>Thalictroideae</taxon>
        <taxon>Thalictrum</taxon>
    </lineage>
</organism>
<evidence type="ECO:0000256" key="2">
    <source>
        <dbReference type="SAM" id="Phobius"/>
    </source>
</evidence>
<comment type="caution">
    <text evidence="3">The sequence shown here is derived from an EMBL/GenBank/DDBJ whole genome shotgun (WGS) entry which is preliminary data.</text>
</comment>
<protein>
    <recommendedName>
        <fullName evidence="5">CLAVATA3/ESR (CLE)-related protein</fullName>
    </recommendedName>
</protein>
<feature type="region of interest" description="Disordered" evidence="1">
    <location>
        <begin position="93"/>
        <end position="114"/>
    </location>
</feature>
<dbReference type="PANTHER" id="PTHR37184">
    <property type="entry name" value="CLAVATA3/ESR (CLE)-RELATED PROTEIN 27"/>
    <property type="match status" value="1"/>
</dbReference>
<keyword evidence="2" id="KW-0812">Transmembrane</keyword>
<keyword evidence="2" id="KW-1133">Transmembrane helix</keyword>
<evidence type="ECO:0000256" key="1">
    <source>
        <dbReference type="SAM" id="MobiDB-lite"/>
    </source>
</evidence>
<reference evidence="3 4" key="1">
    <citation type="submission" date="2020-06" db="EMBL/GenBank/DDBJ databases">
        <title>Transcriptomic and genomic resources for Thalictrum thalictroides and T. hernandezii: Facilitating candidate gene discovery in an emerging model plant lineage.</title>
        <authorList>
            <person name="Arias T."/>
            <person name="Riano-Pachon D.M."/>
            <person name="Di Stilio V.S."/>
        </authorList>
    </citation>
    <scope>NUCLEOTIDE SEQUENCE [LARGE SCALE GENOMIC DNA]</scope>
    <source>
        <strain evidence="4">cv. WT478/WT964</strain>
        <tissue evidence="3">Leaves</tissue>
    </source>
</reference>